<feature type="domain" description="Outer membrane channel protein CpnT-like N-terminal" evidence="2">
    <location>
        <begin position="12"/>
        <end position="140"/>
    </location>
</feature>
<feature type="region of interest" description="Disordered" evidence="1">
    <location>
        <begin position="370"/>
        <end position="403"/>
    </location>
</feature>
<keyword evidence="4" id="KW-1185">Reference proteome</keyword>
<feature type="compositionally biased region" description="Polar residues" evidence="1">
    <location>
        <begin position="651"/>
        <end position="683"/>
    </location>
</feature>
<feature type="compositionally biased region" description="Low complexity" evidence="1">
    <location>
        <begin position="381"/>
        <end position="398"/>
    </location>
</feature>
<feature type="region of interest" description="Disordered" evidence="1">
    <location>
        <begin position="957"/>
        <end position="988"/>
    </location>
</feature>
<feature type="compositionally biased region" description="Basic and acidic residues" evidence="1">
    <location>
        <begin position="867"/>
        <end position="881"/>
    </location>
</feature>
<evidence type="ECO:0000259" key="2">
    <source>
        <dbReference type="Pfam" id="PF25547"/>
    </source>
</evidence>
<feature type="compositionally biased region" description="Polar residues" evidence="1">
    <location>
        <begin position="540"/>
        <end position="549"/>
    </location>
</feature>
<feature type="compositionally biased region" description="Polar residues" evidence="1">
    <location>
        <begin position="579"/>
        <end position="601"/>
    </location>
</feature>
<evidence type="ECO:0000256" key="1">
    <source>
        <dbReference type="SAM" id="MobiDB-lite"/>
    </source>
</evidence>
<feature type="region of interest" description="Disordered" evidence="1">
    <location>
        <begin position="867"/>
        <end position="905"/>
    </location>
</feature>
<feature type="compositionally biased region" description="Basic and acidic residues" evidence="1">
    <location>
        <begin position="426"/>
        <end position="436"/>
    </location>
</feature>
<dbReference type="InterPro" id="IPR057746">
    <property type="entry name" value="CpnT-like_N"/>
</dbReference>
<organism evidence="3 4">
    <name type="scientific">Nocardia suismassiliense</name>
    <dbReference type="NCBI Taxonomy" id="2077092"/>
    <lineage>
        <taxon>Bacteria</taxon>
        <taxon>Bacillati</taxon>
        <taxon>Actinomycetota</taxon>
        <taxon>Actinomycetes</taxon>
        <taxon>Mycobacteriales</taxon>
        <taxon>Nocardiaceae</taxon>
        <taxon>Nocardia</taxon>
    </lineage>
</organism>
<feature type="compositionally biased region" description="Basic and acidic residues" evidence="1">
    <location>
        <begin position="612"/>
        <end position="641"/>
    </location>
</feature>
<gene>
    <name evidence="3" type="ORF">ACFYV7_35340</name>
</gene>
<feature type="region of interest" description="Disordered" evidence="1">
    <location>
        <begin position="528"/>
        <end position="732"/>
    </location>
</feature>
<feature type="compositionally biased region" description="Basic and acidic residues" evidence="1">
    <location>
        <begin position="701"/>
        <end position="710"/>
    </location>
</feature>
<proteinExistence type="predicted"/>
<sequence length="998" mass="105273">MSLHWPEELRFLTYVVGQAWPDGDEDRMFAMAQAWLTAAEDLEQQVLPLLRTAEGRTLGGYESGAGREQIRSALQQLQAGDHSVERLVEDFRQVGGSTRNAATTLEATKLMTIFATTMLAAQIAGAWLWPPTAPAVEAAAIGATRASLYRVSNRALAALGNLPHVGEYLVKTLRYLPRLTDEPGRIAGLVAKYPTALTAKATPGLFKAFVDAGFRASTARTLAGLPADAVQFLISKATNNLIWAGGLDATIQGIQMSKGHRDEFNATQFGMSVAASTGGWYAGALVATNVSKYGARFLTSRGKDPTAGVWGAALGTVSGTVPTVVATLVGGGIAMGFTGSFDPTMGLIGALASNSLIGTPRGYIGMRGQEPAATRADDVVPQSSPASASQGASGAGPATGRPLASSDELIAQIRARDDQGYQAARTQDRAASREAAPEGGPVNRRAHRDAHVGEQRSQIKELADARRAVLDAELQNVRARDRAAATPDDPAALDAVVQTRLRMDEAVDADAAVRARIQNRLAADDQQGGVVETGLPLPTRASTDIEQPLSSRSGSDGGGAVSSAAGQRDSADDGRPSASGRSQANSETADSPRNSAGNNSGRGADGSASARNSDESVSAKDSDSRASARDPDESIPARDSDLSAPARDSDGNASAKNSDGSASATESDGRDSTGSQASNSGARTQGEESEIRPATPTGSGPDRRTSHTDSADNVPARNDIEHNPGSAARAEDATVATLRNKMAAADAHLTTLRDADIRVDKAYKTAVSKGLNDLVEQRGNHRNTLADLKTARETTNSDLRQARAEHDSASVEQRPTLRQRVDELESTLKTQDRSIEDQTAHLAVVDQQVTRASADLDAALSAREHAMADARRSMNELEDAGRAAAAASTADPDRAGTPHPFADQEQLQRDIDQRRNEFDSANANHEQLALASGAAERKLERQLADFESSIRTERTMLDGGYMSGKPKSRKLPLDHGMPDPFTALPPPTYDFWRYGGTR</sequence>
<evidence type="ECO:0000313" key="4">
    <source>
        <dbReference type="Proteomes" id="UP001601948"/>
    </source>
</evidence>
<name>A0ABW6R3L4_9NOCA</name>
<evidence type="ECO:0000313" key="3">
    <source>
        <dbReference type="EMBL" id="MFF3228115.1"/>
    </source>
</evidence>
<dbReference type="Pfam" id="PF25547">
    <property type="entry name" value="WXG100_2"/>
    <property type="match status" value="1"/>
</dbReference>
<comment type="caution">
    <text evidence="3">The sequence shown here is derived from an EMBL/GenBank/DDBJ whole genome shotgun (WGS) entry which is preliminary data.</text>
</comment>
<protein>
    <recommendedName>
        <fullName evidence="2">Outer membrane channel protein CpnT-like N-terminal domain-containing protein</fullName>
    </recommendedName>
</protein>
<feature type="region of interest" description="Disordered" evidence="1">
    <location>
        <begin position="418"/>
        <end position="457"/>
    </location>
</feature>
<dbReference type="Proteomes" id="UP001601948">
    <property type="component" value="Unassembled WGS sequence"/>
</dbReference>
<reference evidence="3 4" key="1">
    <citation type="submission" date="2024-10" db="EMBL/GenBank/DDBJ databases">
        <title>The Natural Products Discovery Center: Release of the First 8490 Sequenced Strains for Exploring Actinobacteria Biosynthetic Diversity.</title>
        <authorList>
            <person name="Kalkreuter E."/>
            <person name="Kautsar S.A."/>
            <person name="Yang D."/>
            <person name="Bader C.D."/>
            <person name="Teijaro C.N."/>
            <person name="Fluegel L."/>
            <person name="Davis C.M."/>
            <person name="Simpson J.R."/>
            <person name="Lauterbach L."/>
            <person name="Steele A.D."/>
            <person name="Gui C."/>
            <person name="Meng S."/>
            <person name="Li G."/>
            <person name="Viehrig K."/>
            <person name="Ye F."/>
            <person name="Su P."/>
            <person name="Kiefer A.F."/>
            <person name="Nichols A."/>
            <person name="Cepeda A.J."/>
            <person name="Yan W."/>
            <person name="Fan B."/>
            <person name="Jiang Y."/>
            <person name="Adhikari A."/>
            <person name="Zheng C.-J."/>
            <person name="Schuster L."/>
            <person name="Cowan T.M."/>
            <person name="Smanski M.J."/>
            <person name="Chevrette M.G."/>
            <person name="De Carvalho L.P.S."/>
            <person name="Shen B."/>
        </authorList>
    </citation>
    <scope>NUCLEOTIDE SEQUENCE [LARGE SCALE GENOMIC DNA]</scope>
    <source>
        <strain evidence="3 4">NPDC003040</strain>
    </source>
</reference>
<dbReference type="RefSeq" id="WP_387724639.1">
    <property type="nucleotide sequence ID" value="NZ_JBIAPI010000012.1"/>
</dbReference>
<dbReference type="EMBL" id="JBIAPI010000012">
    <property type="protein sequence ID" value="MFF3228115.1"/>
    <property type="molecule type" value="Genomic_DNA"/>
</dbReference>
<accession>A0ABW6R3L4</accession>